<evidence type="ECO:0000313" key="1">
    <source>
        <dbReference type="EMBL" id="KAF9943816.1"/>
    </source>
</evidence>
<dbReference type="AlphaFoldDB" id="A0A9P6IPN8"/>
<reference evidence="1" key="1">
    <citation type="journal article" date="2020" name="Fungal Divers.">
        <title>Resolving the Mortierellaceae phylogeny through synthesis of multi-gene phylogenetics and phylogenomics.</title>
        <authorList>
            <person name="Vandepol N."/>
            <person name="Liber J."/>
            <person name="Desiro A."/>
            <person name="Na H."/>
            <person name="Kennedy M."/>
            <person name="Barry K."/>
            <person name="Grigoriev I.V."/>
            <person name="Miller A.N."/>
            <person name="O'Donnell K."/>
            <person name="Stajich J.E."/>
            <person name="Bonito G."/>
        </authorList>
    </citation>
    <scope>NUCLEOTIDE SEQUENCE</scope>
    <source>
        <strain evidence="1">CK1249</strain>
    </source>
</reference>
<sequence length="242" mass="26748">MKIDTVPECEENVSFVLHYFELACLNACSEDHVLWGEGKPDQFIRIGAEGTDFRETPIAIEACDISASGKLAVTVYFSPTSRDESDTAEIFGAARIEVWDLSAQSGQASSDHPQAITTPVASWSVSMPVLRKCLGNSRETKASEDLSPPPRPTVNISGTGLHVSMAVGWARMAVHAAPFLIYRTEQNPPGHYNYVRVPRICQEIQTSFAFGAFHNACQDDPYSEKERYFNIYGSQLDIYSTN</sequence>
<dbReference type="EMBL" id="JAAAHY010002859">
    <property type="protein sequence ID" value="KAF9943816.1"/>
    <property type="molecule type" value="Genomic_DNA"/>
</dbReference>
<dbReference type="Proteomes" id="UP000738359">
    <property type="component" value="Unassembled WGS sequence"/>
</dbReference>
<name>A0A9P6IPN8_MORAP</name>
<proteinExistence type="predicted"/>
<evidence type="ECO:0000313" key="2">
    <source>
        <dbReference type="Proteomes" id="UP000738359"/>
    </source>
</evidence>
<keyword evidence="2" id="KW-1185">Reference proteome</keyword>
<feature type="non-terminal residue" evidence="1">
    <location>
        <position position="242"/>
    </location>
</feature>
<organism evidence="1 2">
    <name type="scientific">Mortierella alpina</name>
    <name type="common">Oleaginous fungus</name>
    <name type="synonym">Mortierella renispora</name>
    <dbReference type="NCBI Taxonomy" id="64518"/>
    <lineage>
        <taxon>Eukaryota</taxon>
        <taxon>Fungi</taxon>
        <taxon>Fungi incertae sedis</taxon>
        <taxon>Mucoromycota</taxon>
        <taxon>Mortierellomycotina</taxon>
        <taxon>Mortierellomycetes</taxon>
        <taxon>Mortierellales</taxon>
        <taxon>Mortierellaceae</taxon>
        <taxon>Mortierella</taxon>
    </lineage>
</organism>
<protein>
    <submittedName>
        <fullName evidence="1">Uncharacterized protein</fullName>
    </submittedName>
</protein>
<accession>A0A9P6IPN8</accession>
<comment type="caution">
    <text evidence="1">The sequence shown here is derived from an EMBL/GenBank/DDBJ whole genome shotgun (WGS) entry which is preliminary data.</text>
</comment>
<gene>
    <name evidence="1" type="ORF">BGZ70_005384</name>
</gene>
<dbReference type="OrthoDB" id="2449151at2759"/>